<dbReference type="STRING" id="1280847.SAMN04488036_105147"/>
<dbReference type="Pfam" id="PF00149">
    <property type="entry name" value="Metallophos"/>
    <property type="match status" value="1"/>
</dbReference>
<feature type="domain" description="Calcineurin-like phosphoesterase" evidence="1">
    <location>
        <begin position="1"/>
        <end position="172"/>
    </location>
</feature>
<dbReference type="InterPro" id="IPR029052">
    <property type="entry name" value="Metallo-depent_PP-like"/>
</dbReference>
<dbReference type="RefSeq" id="WP_093324345.1">
    <property type="nucleotide sequence ID" value="NZ_FOSZ01000005.1"/>
</dbReference>
<dbReference type="PANTHER" id="PTHR12905">
    <property type="entry name" value="METALLOPHOSPHOESTERASE"/>
    <property type="match status" value="1"/>
</dbReference>
<dbReference type="Proteomes" id="UP000198851">
    <property type="component" value="Unassembled WGS sequence"/>
</dbReference>
<gene>
    <name evidence="2" type="ORF">SAMN04488036_105147</name>
</gene>
<dbReference type="OrthoDB" id="332939at2"/>
<dbReference type="SUPFAM" id="SSF56300">
    <property type="entry name" value="Metallo-dependent phosphatases"/>
    <property type="match status" value="1"/>
</dbReference>
<dbReference type="Gene3D" id="3.60.21.10">
    <property type="match status" value="1"/>
</dbReference>
<evidence type="ECO:0000313" key="2">
    <source>
        <dbReference type="EMBL" id="SFL11778.1"/>
    </source>
</evidence>
<dbReference type="AlphaFoldDB" id="A0A1I4F1D6"/>
<dbReference type="PANTHER" id="PTHR12905:SF0">
    <property type="entry name" value="CALCINEURIN-LIKE PHOSPHOESTERASE DOMAIN-CONTAINING PROTEIN"/>
    <property type="match status" value="1"/>
</dbReference>
<dbReference type="GO" id="GO:0016787">
    <property type="term" value="F:hydrolase activity"/>
    <property type="evidence" value="ECO:0007669"/>
    <property type="project" value="InterPro"/>
</dbReference>
<dbReference type="InterPro" id="IPR004843">
    <property type="entry name" value="Calcineurin-like_PHP"/>
</dbReference>
<reference evidence="3" key="1">
    <citation type="submission" date="2016-10" db="EMBL/GenBank/DDBJ databases">
        <authorList>
            <person name="Varghese N."/>
            <person name="Submissions S."/>
        </authorList>
    </citation>
    <scope>NUCLEOTIDE SEQUENCE [LARGE SCALE GENOMIC DNA]</scope>
    <source>
        <strain evidence="3">DSM 28453</strain>
    </source>
</reference>
<accession>A0A1I4F1D6</accession>
<dbReference type="InterPro" id="IPR051693">
    <property type="entry name" value="UPF0046_metallophosphoest"/>
</dbReference>
<evidence type="ECO:0000259" key="1">
    <source>
        <dbReference type="Pfam" id="PF00149"/>
    </source>
</evidence>
<sequence>MRVLAFSDLHRAAPAARRLVEMSQEADLVIAAGDFTNHRQDLAGAMALLEGLKAPVVMVPGNNESEDELRAAAPDGAVVLHGQSAEVAGLRLFGIGYAIPVTPFKDWSCDLTEAQGADLLSGCGEVDVLITHSPPKGVVDVTSQGVSLGSTAVLDTIKRVKPPLVVCGHIHDSWGQSAKVGESHVVNLGPTGTWFDIEPKG</sequence>
<protein>
    <submittedName>
        <fullName evidence="2">Predicted phosphoesterase</fullName>
    </submittedName>
</protein>
<dbReference type="EMBL" id="FOSZ01000005">
    <property type="protein sequence ID" value="SFL11778.1"/>
    <property type="molecule type" value="Genomic_DNA"/>
</dbReference>
<keyword evidence="3" id="KW-1185">Reference proteome</keyword>
<evidence type="ECO:0000313" key="3">
    <source>
        <dbReference type="Proteomes" id="UP000198851"/>
    </source>
</evidence>
<proteinExistence type="predicted"/>
<name>A0A1I4F1D6_9RHOB</name>
<organism evidence="2 3">
    <name type="scientific">Shimia haliotis</name>
    <dbReference type="NCBI Taxonomy" id="1280847"/>
    <lineage>
        <taxon>Bacteria</taxon>
        <taxon>Pseudomonadati</taxon>
        <taxon>Pseudomonadota</taxon>
        <taxon>Alphaproteobacteria</taxon>
        <taxon>Rhodobacterales</taxon>
        <taxon>Roseobacteraceae</taxon>
    </lineage>
</organism>